<dbReference type="GO" id="GO:0000055">
    <property type="term" value="P:ribosomal large subunit export from nucleus"/>
    <property type="evidence" value="ECO:0007669"/>
    <property type="project" value="TreeGrafter"/>
</dbReference>
<dbReference type="GO" id="GO:0000027">
    <property type="term" value="P:ribosomal large subunit assembly"/>
    <property type="evidence" value="ECO:0007669"/>
    <property type="project" value="TreeGrafter"/>
</dbReference>
<dbReference type="GO" id="GO:0005634">
    <property type="term" value="C:nucleus"/>
    <property type="evidence" value="ECO:0007669"/>
    <property type="project" value="TreeGrafter"/>
</dbReference>
<organism evidence="5 6">
    <name type="scientific">Puccinia sorghi</name>
    <dbReference type="NCBI Taxonomy" id="27349"/>
    <lineage>
        <taxon>Eukaryota</taxon>
        <taxon>Fungi</taxon>
        <taxon>Dikarya</taxon>
        <taxon>Basidiomycota</taxon>
        <taxon>Pucciniomycotina</taxon>
        <taxon>Pucciniomycetes</taxon>
        <taxon>Pucciniales</taxon>
        <taxon>Pucciniaceae</taxon>
        <taxon>Puccinia</taxon>
    </lineage>
</organism>
<dbReference type="VEuPathDB" id="FungiDB:VP01_1963g1"/>
<dbReference type="GO" id="GO:0005524">
    <property type="term" value="F:ATP binding"/>
    <property type="evidence" value="ECO:0007669"/>
    <property type="project" value="UniProtKB-KW"/>
</dbReference>
<feature type="domain" description="AAA+ ATPase" evidence="4">
    <location>
        <begin position="740"/>
        <end position="965"/>
    </location>
</feature>
<dbReference type="Pfam" id="PF07728">
    <property type="entry name" value="AAA_5"/>
    <property type="match status" value="3"/>
</dbReference>
<feature type="domain" description="AAA+ ATPase" evidence="4">
    <location>
        <begin position="361"/>
        <end position="490"/>
    </location>
</feature>
<keyword evidence="6" id="KW-1185">Reference proteome</keyword>
<dbReference type="STRING" id="27349.A0A0L6VBZ1"/>
<dbReference type="InterPro" id="IPR011704">
    <property type="entry name" value="ATPase_dyneun-rel_AAA"/>
</dbReference>
<evidence type="ECO:0000313" key="6">
    <source>
        <dbReference type="Proteomes" id="UP000037035"/>
    </source>
</evidence>
<dbReference type="InterPro" id="IPR041190">
    <property type="entry name" value="Midasin_AAA_lid_5"/>
</dbReference>
<evidence type="ECO:0000256" key="2">
    <source>
        <dbReference type="ARBA" id="ARBA00022840"/>
    </source>
</evidence>
<dbReference type="EMBL" id="LAVV01006796">
    <property type="protein sequence ID" value="KNZ58263.1"/>
    <property type="molecule type" value="Genomic_DNA"/>
</dbReference>
<name>A0A0L6VBZ1_9BASI</name>
<evidence type="ECO:0000313" key="5">
    <source>
        <dbReference type="EMBL" id="KNZ58263.1"/>
    </source>
</evidence>
<dbReference type="Pfam" id="PF17867">
    <property type="entry name" value="AAA_lid_7"/>
    <property type="match status" value="1"/>
</dbReference>
<dbReference type="Proteomes" id="UP000037035">
    <property type="component" value="Unassembled WGS sequence"/>
</dbReference>
<proteinExistence type="predicted"/>
<keyword evidence="1" id="KW-0547">Nucleotide-binding</keyword>
<dbReference type="InterPro" id="IPR040848">
    <property type="entry name" value="AAA_lid_7"/>
</dbReference>
<evidence type="ECO:0000256" key="3">
    <source>
        <dbReference type="SAM" id="MobiDB-lite"/>
    </source>
</evidence>
<reference evidence="5 6" key="1">
    <citation type="submission" date="2015-08" db="EMBL/GenBank/DDBJ databases">
        <title>Next Generation Sequencing and Analysis of the Genome of Puccinia sorghi L Schw, the Causal Agent of Maize Common Rust.</title>
        <authorList>
            <person name="Rochi L."/>
            <person name="Burguener G."/>
            <person name="Darino M."/>
            <person name="Turjanski A."/>
            <person name="Kreff E."/>
            <person name="Dieguez M.J."/>
            <person name="Sacco F."/>
        </authorList>
    </citation>
    <scope>NUCLEOTIDE SEQUENCE [LARGE SCALE GENOMIC DNA]</scope>
    <source>
        <strain evidence="5 6">RO10H11247</strain>
    </source>
</reference>
<dbReference type="InterPro" id="IPR003593">
    <property type="entry name" value="AAA+_ATPase"/>
</dbReference>
<dbReference type="Gene3D" id="3.40.50.300">
    <property type="entry name" value="P-loop containing nucleotide triphosphate hydrolases"/>
    <property type="match status" value="2"/>
</dbReference>
<dbReference type="SUPFAM" id="SSF52540">
    <property type="entry name" value="P-loop containing nucleoside triphosphate hydrolases"/>
    <property type="match status" value="2"/>
</dbReference>
<feature type="compositionally biased region" description="Basic and acidic residues" evidence="3">
    <location>
        <begin position="794"/>
        <end position="816"/>
    </location>
</feature>
<protein>
    <recommendedName>
        <fullName evidence="4">AAA+ ATPase domain-containing protein</fullName>
    </recommendedName>
</protein>
<dbReference type="SMART" id="SM00382">
    <property type="entry name" value="AAA"/>
    <property type="match status" value="2"/>
</dbReference>
<evidence type="ECO:0000256" key="1">
    <source>
        <dbReference type="ARBA" id="ARBA00022741"/>
    </source>
</evidence>
<dbReference type="OrthoDB" id="5186at2759"/>
<sequence length="1025" mass="114542">MITNHRLYSDIPPGDLQFLLNLVNVNFHQTSPKLSSDLIQDPVPSFLDIFSRIALLSPFTCHVSSHFVPILPELARLIAASMTRLSSRTANEHPLERTRKISNLFFVRYLMRSVYYYHIIPRYFRTLFVILMRHPALTTDPFNVLPHEMLAPISSLDSCLPENHPLYQSELLDKFLLALSRLLQVSPHLPYPGLVLRGWVLPPTLLIILKFHPRRGTRQLAWHCWRFWQDSLSDDVIIIEEQLTCKWNVHVSGSSTLPEFSYEVVSRAIDAWVLEYDETHTFLQLESRPKRTLTERKIDIPPLLLQNRHLSKLIATVEGHLALKFHALPRPSNIDDLLPPTQNLRPEQGQPTGSLSCNISQRFPVLISGPPSCGKNTIIQKLAAQLWSRNLMCDHSMINQSEFDQNVVTLNLASRTLDAKSFVGSYVSSTEDPGKFVFVEGPLLRAMKEGKWLVCQDIDRASDDVLSVINQLADLISHRAQYEIGGGYGGHGGSNGIGIDLGAQSGWIAANERFLLLATRTCQRENGKSFVGEQYWKEVVISPMAREDILNIVARQTPNFSQSVRDQLVSAWEEVSSSQIDSSRRRPIQLTDLLKWVTRIKALLAKGHPLSSVSQNPVLQEQIFLEGFDLFLASSKSLVGCEDQASNKDLKAAQALGQHLDLNPERSTYCVCRRIPNFIPPTHKKKGGSGAKGKAFATIGRIKLVIDNSRMALSSSESRPFALTKSTLVLLERLAVFMRSSEPTLLVGETGTGKTTVVSYLAKLLGKKLISLNLSNQSEASDLLGGFKPLDSAEDGKLKPDGRPQLEAETDDAHEPIKRRKTSTPRYKTSESSQARLQISLQDYIFHVNQFEEKFLRSTSNHMRFRFVEGPLVKALQSGDWVLLDEINLGTTETLEALSGLLRHPNASVVLSECGDLVPVPRHPDFRLIGSSLRSKFTELFVQPPDNDRKALLNIISQHLGGLCASDNRAIADAADCYSAIRTLARNGSLADGNNAPPHYSVRTLSRALTFATNISDSLCLRRAP</sequence>
<dbReference type="PANTHER" id="PTHR48103">
    <property type="entry name" value="MIDASIN-RELATED"/>
    <property type="match status" value="1"/>
</dbReference>
<dbReference type="Pfam" id="PF17865">
    <property type="entry name" value="AAA_lid_5"/>
    <property type="match status" value="1"/>
</dbReference>
<feature type="non-terminal residue" evidence="5">
    <location>
        <position position="1025"/>
    </location>
</feature>
<evidence type="ECO:0000259" key="4">
    <source>
        <dbReference type="SMART" id="SM00382"/>
    </source>
</evidence>
<dbReference type="PANTHER" id="PTHR48103:SF2">
    <property type="entry name" value="MIDASIN"/>
    <property type="match status" value="1"/>
</dbReference>
<accession>A0A0L6VBZ1</accession>
<gene>
    <name evidence="5" type="ORF">VP01_1963g1</name>
</gene>
<feature type="region of interest" description="Disordered" evidence="3">
    <location>
        <begin position="792"/>
        <end position="832"/>
    </location>
</feature>
<dbReference type="AlphaFoldDB" id="A0A0L6VBZ1"/>
<comment type="caution">
    <text evidence="5">The sequence shown here is derived from an EMBL/GenBank/DDBJ whole genome shotgun (WGS) entry which is preliminary data.</text>
</comment>
<keyword evidence="2" id="KW-0067">ATP-binding</keyword>
<dbReference type="GO" id="GO:0016887">
    <property type="term" value="F:ATP hydrolysis activity"/>
    <property type="evidence" value="ECO:0007669"/>
    <property type="project" value="InterPro"/>
</dbReference>
<dbReference type="InterPro" id="IPR027417">
    <property type="entry name" value="P-loop_NTPase"/>
</dbReference>
<dbReference type="GO" id="GO:0030687">
    <property type="term" value="C:preribosome, large subunit precursor"/>
    <property type="evidence" value="ECO:0007669"/>
    <property type="project" value="TreeGrafter"/>
</dbReference>